<evidence type="ECO:0000313" key="14">
    <source>
        <dbReference type="EMBL" id="TNJ29115.1"/>
    </source>
</evidence>
<keyword evidence="5" id="KW-0493">Microtubule</keyword>
<dbReference type="GO" id="GO:0031267">
    <property type="term" value="F:small GTPase binding"/>
    <property type="evidence" value="ECO:0007669"/>
    <property type="project" value="InterPro"/>
</dbReference>
<sequence>MPPTSKGKKGSKGTKAKKPKVTDELTAELTAKVEERDKQIADLGAELQRERESRNFFQLEKDKIYTLYEVAKSQLEEARASLRAKNQELEEVVENHQVTVRVYQQKVKDIMYGHQQDATQLKVTSEQALRAEEDFHRTRESELLREIDALKLRLKEASLNSQDMLRQSKDQHSRSNSLVRQQYEQQLWAMQKDFELKLRSILQESETRRKAEVMEVETNKNTQIDELVLQHEKNFQKMKTYYTGITTSNLDLIKSLKDELEDLRKRQIANEQLMFEIAQENRRLTQPLQNALAEVEALRRKLEGVEKENAALQRSHTRAEALQKELRAILWENDQMKQILKDTSFERDDLRARFEAAVQDVAQRSVFRETLLERRVAALNTELESRQAQLTEILAAANLDGAVANAVNAQLDSVLENKNRSIRELSFELARVMRLYNEAIRVFRTKIIEAGLPIGDLDGFRPFEVKEDL</sequence>
<dbReference type="VEuPathDB" id="GiardiaDB:GMRT_11768"/>
<feature type="coiled-coil region" evidence="11">
    <location>
        <begin position="68"/>
        <end position="106"/>
    </location>
</feature>
<feature type="region of interest" description="Disordered" evidence="12">
    <location>
        <begin position="1"/>
        <end position="23"/>
    </location>
</feature>
<evidence type="ECO:0000256" key="9">
    <source>
        <dbReference type="ARBA" id="ARBA00023212"/>
    </source>
</evidence>
<evidence type="ECO:0000256" key="6">
    <source>
        <dbReference type="ARBA" id="ARBA00022846"/>
    </source>
</evidence>
<dbReference type="PANTHER" id="PTHR31543">
    <property type="entry name" value="DYNEIN REGULATORY COMPLEX SUBUNIT 4"/>
    <property type="match status" value="1"/>
</dbReference>
<keyword evidence="7 11" id="KW-0175">Coiled coil</keyword>
<dbReference type="GO" id="GO:0005874">
    <property type="term" value="C:microtubule"/>
    <property type="evidence" value="ECO:0007669"/>
    <property type="project" value="UniProtKB-KW"/>
</dbReference>
<evidence type="ECO:0000256" key="3">
    <source>
        <dbReference type="ARBA" id="ARBA00009859"/>
    </source>
</evidence>
<reference evidence="14 15" key="1">
    <citation type="submission" date="2019-05" db="EMBL/GenBank/DDBJ databases">
        <title>The compact genome of Giardia muris reveals important steps in the evolution of intestinal protozoan parasites.</title>
        <authorList>
            <person name="Xu F."/>
            <person name="Jimenez-Gonzalez A."/>
            <person name="Einarsson E."/>
            <person name="Astvaldsson A."/>
            <person name="Peirasmaki D."/>
            <person name="Eckmann L."/>
            <person name="Andersson J.O."/>
            <person name="Svard S.G."/>
            <person name="Jerlstrom-Hultqvist J."/>
        </authorList>
    </citation>
    <scope>NUCLEOTIDE SEQUENCE [LARGE SCALE GENOMIC DNA]</scope>
    <source>
        <strain evidence="14 15">Roberts-Thomson</strain>
    </source>
</reference>
<comment type="subcellular location">
    <subcellularLocation>
        <location evidence="1">Cell projection</location>
        <location evidence="1">Cilium</location>
        <location evidence="1">Flagellum</location>
    </subcellularLocation>
    <subcellularLocation>
        <location evidence="2">Cytoplasm</location>
        <location evidence="2">Cytoskeleton</location>
    </subcellularLocation>
</comment>
<comment type="caution">
    <text evidence="14">The sequence shown here is derived from an EMBL/GenBank/DDBJ whole genome shotgun (WGS) entry which is preliminary data.</text>
</comment>
<gene>
    <name evidence="14" type="ORF">GMRT_11768</name>
</gene>
<dbReference type="GO" id="GO:0005794">
    <property type="term" value="C:Golgi apparatus"/>
    <property type="evidence" value="ECO:0007669"/>
    <property type="project" value="TreeGrafter"/>
</dbReference>
<feature type="domain" description="Growth arrest-specific protein 8" evidence="13">
    <location>
        <begin position="226"/>
        <end position="425"/>
    </location>
</feature>
<keyword evidence="15" id="KW-1185">Reference proteome</keyword>
<dbReference type="GO" id="GO:0031514">
    <property type="term" value="C:motile cilium"/>
    <property type="evidence" value="ECO:0007669"/>
    <property type="project" value="UniProtKB-SubCell"/>
</dbReference>
<feature type="coiled-coil region" evidence="11">
    <location>
        <begin position="253"/>
        <end position="339"/>
    </location>
</feature>
<keyword evidence="6" id="KW-0282">Flagellum</keyword>
<evidence type="ECO:0000256" key="10">
    <source>
        <dbReference type="ARBA" id="ARBA00023273"/>
    </source>
</evidence>
<comment type="similarity">
    <text evidence="3">Belongs to the DRC4 family.</text>
</comment>
<keyword evidence="9" id="KW-0206">Cytoskeleton</keyword>
<dbReference type="AlphaFoldDB" id="A0A4Z1SW54"/>
<evidence type="ECO:0000313" key="15">
    <source>
        <dbReference type="Proteomes" id="UP000315496"/>
    </source>
</evidence>
<evidence type="ECO:0000256" key="12">
    <source>
        <dbReference type="SAM" id="MobiDB-lite"/>
    </source>
</evidence>
<dbReference type="Proteomes" id="UP000315496">
    <property type="component" value="Chromosome 2"/>
</dbReference>
<evidence type="ECO:0000259" key="13">
    <source>
        <dbReference type="Pfam" id="PF13851"/>
    </source>
</evidence>
<dbReference type="EMBL" id="VDLU01000002">
    <property type="protein sequence ID" value="TNJ29115.1"/>
    <property type="molecule type" value="Genomic_DNA"/>
</dbReference>
<dbReference type="InterPro" id="IPR039308">
    <property type="entry name" value="GAS8"/>
</dbReference>
<dbReference type="GO" id="GO:0048870">
    <property type="term" value="P:cell motility"/>
    <property type="evidence" value="ECO:0007669"/>
    <property type="project" value="InterPro"/>
</dbReference>
<accession>A0A4Z1SW54</accession>
<dbReference type="InterPro" id="IPR025593">
    <property type="entry name" value="GAS8_dom"/>
</dbReference>
<feature type="compositionally biased region" description="Basic residues" evidence="12">
    <location>
        <begin position="1"/>
        <end position="19"/>
    </location>
</feature>
<dbReference type="OrthoDB" id="767661at2759"/>
<dbReference type="Pfam" id="PF13851">
    <property type="entry name" value="GAS"/>
    <property type="match status" value="1"/>
</dbReference>
<name>A0A4Z1SW54_GIAMU</name>
<keyword evidence="10" id="KW-0966">Cell projection</keyword>
<evidence type="ECO:0000256" key="7">
    <source>
        <dbReference type="ARBA" id="ARBA00023054"/>
    </source>
</evidence>
<evidence type="ECO:0000256" key="4">
    <source>
        <dbReference type="ARBA" id="ARBA00022490"/>
    </source>
</evidence>
<dbReference type="PANTHER" id="PTHR31543:SF0">
    <property type="entry name" value="DYNEIN REGULATORY COMPLEX SUBUNIT 4"/>
    <property type="match status" value="1"/>
</dbReference>
<evidence type="ECO:0000256" key="2">
    <source>
        <dbReference type="ARBA" id="ARBA00004245"/>
    </source>
</evidence>
<dbReference type="GO" id="GO:0008017">
    <property type="term" value="F:microtubule binding"/>
    <property type="evidence" value="ECO:0007669"/>
    <property type="project" value="InterPro"/>
</dbReference>
<keyword evidence="8" id="KW-0969">Cilium</keyword>
<evidence type="ECO:0000256" key="8">
    <source>
        <dbReference type="ARBA" id="ARBA00023069"/>
    </source>
</evidence>
<proteinExistence type="inferred from homology"/>
<organism evidence="14 15">
    <name type="scientific">Giardia muris</name>
    <dbReference type="NCBI Taxonomy" id="5742"/>
    <lineage>
        <taxon>Eukaryota</taxon>
        <taxon>Metamonada</taxon>
        <taxon>Diplomonadida</taxon>
        <taxon>Hexamitidae</taxon>
        <taxon>Giardiinae</taxon>
        <taxon>Giardia</taxon>
    </lineage>
</organism>
<protein>
    <submittedName>
        <fullName evidence="14">Dynein regulatory complex</fullName>
    </submittedName>
</protein>
<feature type="coiled-coil region" evidence="11">
    <location>
        <begin position="140"/>
        <end position="167"/>
    </location>
</feature>
<evidence type="ECO:0000256" key="5">
    <source>
        <dbReference type="ARBA" id="ARBA00022701"/>
    </source>
</evidence>
<evidence type="ECO:0000256" key="1">
    <source>
        <dbReference type="ARBA" id="ARBA00004230"/>
    </source>
</evidence>
<evidence type="ECO:0000256" key="11">
    <source>
        <dbReference type="SAM" id="Coils"/>
    </source>
</evidence>
<keyword evidence="4" id="KW-0963">Cytoplasm</keyword>